<accession>A0A8U8B8M3</accession>
<sequence>MALSSRAHAFSVEALVGRSAKRKVPEGRDEEPGPGCRPGRRAPEAGGYRREPGTAGSEGGPRPRQPPEPPPALCVPRREAAQGRCREPGGRGAGGAAGLRALEEVPRHRHRDDHHQGRQEDVPVGPGEGEGAGAAAAILHRHRRRARGLQAIQVRLSQLAVDGGGEHGPLLHHPAPLHPPRLALLGGDLDEANHQLRPREAHQQRDGRQGAHHPAVHAQVQAPRPRYRPGFSLRSSADPVAAGRGGADLLLPGDRVHHRHGLPEPADHEAEDRQESLRQRFSGPRQEQVRVGAAPPPPPAPAGPAAAFKALSPRRGVLDGLLETYPWRPPLALDFKAFGTDSQGGSSSSSPVASSGGTPSPLNPLLSPSCSPPTLHLPASSLGMSCPESFLHPLNVPLYYKICPTSFLRQQALLLPSHEKLGATNPHLLPHFMVDVPKLSSLKNAKAEGLNAQCLQAPGPAGQMLYGLHASGNIFPSSPIAREALNCSLHPPYGLYGYNFSVPSRLMNAAGHFKVSDSIPAALRDGRCNHSNWHPTINHCL</sequence>
<feature type="compositionally biased region" description="Pro residues" evidence="1">
    <location>
        <begin position="63"/>
        <end position="73"/>
    </location>
</feature>
<dbReference type="AlphaFoldDB" id="A0A8C3Q8Z0"/>
<feature type="compositionally biased region" description="Low complexity" evidence="1">
    <location>
        <begin position="343"/>
        <end position="367"/>
    </location>
</feature>
<proteinExistence type="predicted"/>
<accession>A0A8C3Q8Z0</accession>
<reference evidence="2" key="3">
    <citation type="submission" date="2025-09" db="UniProtKB">
        <authorList>
            <consortium name="Ensembl"/>
        </authorList>
    </citation>
    <scope>IDENTIFICATION</scope>
</reference>
<feature type="region of interest" description="Disordered" evidence="1">
    <location>
        <begin position="1"/>
        <end position="132"/>
    </location>
</feature>
<name>A0A8C3Q8Z0_GEOPR</name>
<feature type="compositionally biased region" description="Basic and acidic residues" evidence="1">
    <location>
        <begin position="76"/>
        <end position="89"/>
    </location>
</feature>
<dbReference type="Ensembl" id="ENSCPVT00000011686.2">
    <property type="protein sequence ID" value="ENSCPVP00000011199.2"/>
    <property type="gene ID" value="ENSCPVG00000008199.2"/>
</dbReference>
<feature type="region of interest" description="Disordered" evidence="1">
    <location>
        <begin position="338"/>
        <end position="367"/>
    </location>
</feature>
<protein>
    <submittedName>
        <fullName evidence="2">Uncharacterized protein</fullName>
    </submittedName>
</protein>
<feature type="compositionally biased region" description="Basic and acidic residues" evidence="1">
    <location>
        <begin position="261"/>
        <end position="278"/>
    </location>
</feature>
<reference evidence="2" key="2">
    <citation type="submission" date="2025-08" db="UniProtKB">
        <authorList>
            <consortium name="Ensembl"/>
        </authorList>
    </citation>
    <scope>IDENTIFICATION</scope>
</reference>
<feature type="compositionally biased region" description="Basic and acidic residues" evidence="1">
    <location>
        <begin position="198"/>
        <end position="209"/>
    </location>
</feature>
<reference evidence="2" key="1">
    <citation type="submission" date="2020-02" db="EMBL/GenBank/DDBJ databases">
        <authorList>
            <person name="Enbody D E."/>
            <person name="Pettersson E M."/>
        </authorList>
    </citation>
    <scope>NUCLEOTIDE SEQUENCE [LARGE SCALE GENOMIC DNA]</scope>
</reference>
<organism evidence="2 3">
    <name type="scientific">Geospiza parvula</name>
    <name type="common">Small tree-finch</name>
    <name type="synonym">Camarhynchus parvulus</name>
    <dbReference type="NCBI Taxonomy" id="87175"/>
    <lineage>
        <taxon>Eukaryota</taxon>
        <taxon>Metazoa</taxon>
        <taxon>Chordata</taxon>
        <taxon>Craniata</taxon>
        <taxon>Vertebrata</taxon>
        <taxon>Euteleostomi</taxon>
        <taxon>Archelosauria</taxon>
        <taxon>Archosauria</taxon>
        <taxon>Dinosauria</taxon>
        <taxon>Saurischia</taxon>
        <taxon>Theropoda</taxon>
        <taxon>Coelurosauria</taxon>
        <taxon>Aves</taxon>
        <taxon>Neognathae</taxon>
        <taxon>Neoaves</taxon>
        <taxon>Telluraves</taxon>
        <taxon>Australaves</taxon>
        <taxon>Passeriformes</taxon>
        <taxon>Thraupidae</taxon>
        <taxon>Camarhynchus</taxon>
    </lineage>
</organism>
<feature type="region of interest" description="Disordered" evidence="1">
    <location>
        <begin position="198"/>
        <end position="306"/>
    </location>
</feature>
<evidence type="ECO:0000256" key="1">
    <source>
        <dbReference type="SAM" id="MobiDB-lite"/>
    </source>
</evidence>
<dbReference type="Proteomes" id="UP000694382">
    <property type="component" value="Chromosome 4A"/>
</dbReference>
<feature type="compositionally biased region" description="Basic and acidic residues" evidence="1">
    <location>
        <begin position="41"/>
        <end position="52"/>
    </location>
</feature>
<keyword evidence="3" id="KW-1185">Reference proteome</keyword>
<evidence type="ECO:0000313" key="3">
    <source>
        <dbReference type="Proteomes" id="UP000694382"/>
    </source>
</evidence>
<evidence type="ECO:0000313" key="2">
    <source>
        <dbReference type="Ensembl" id="ENSCPVP00000011199.2"/>
    </source>
</evidence>